<organism evidence="1">
    <name type="scientific">viral metagenome</name>
    <dbReference type="NCBI Taxonomy" id="1070528"/>
    <lineage>
        <taxon>unclassified sequences</taxon>
        <taxon>metagenomes</taxon>
        <taxon>organismal metagenomes</taxon>
    </lineage>
</organism>
<dbReference type="AlphaFoldDB" id="A0A6C0KKX4"/>
<name>A0A6C0KKX4_9ZZZZ</name>
<evidence type="ECO:0000313" key="1">
    <source>
        <dbReference type="EMBL" id="QHU17933.1"/>
    </source>
</evidence>
<proteinExistence type="predicted"/>
<sequence>MIYLIITTCIENKHGVINDDFRKQRYLDCINQTLTLLKNHNSSIIPIIVENNGLRKTYLDTFDCDILYTNHNESIYKHKGVNELNDIKEVISHYNIQEHDMIIKLTGRYKLLDLSFIRMIESNPNVNAFIKFYDVYSKSYKDNDCVLGLFAITCKYLNHFNYDDKDSSEREFAKYVNEHVPFVMKVDQLSLECCLGDDLSMVYV</sequence>
<accession>A0A6C0KKX4</accession>
<dbReference type="EMBL" id="MN740920">
    <property type="protein sequence ID" value="QHU17933.1"/>
    <property type="molecule type" value="Genomic_DNA"/>
</dbReference>
<protein>
    <submittedName>
        <fullName evidence="1">Uncharacterized protein</fullName>
    </submittedName>
</protein>
<reference evidence="1" key="1">
    <citation type="journal article" date="2020" name="Nature">
        <title>Giant virus diversity and host interactions through global metagenomics.</title>
        <authorList>
            <person name="Schulz F."/>
            <person name="Roux S."/>
            <person name="Paez-Espino D."/>
            <person name="Jungbluth S."/>
            <person name="Walsh D.A."/>
            <person name="Denef V.J."/>
            <person name="McMahon K.D."/>
            <person name="Konstantinidis K.T."/>
            <person name="Eloe-Fadrosh E.A."/>
            <person name="Kyrpides N.C."/>
            <person name="Woyke T."/>
        </authorList>
    </citation>
    <scope>NUCLEOTIDE SEQUENCE</scope>
    <source>
        <strain evidence="1">GVMAG-S-3300012919-55</strain>
    </source>
</reference>